<dbReference type="Proteomes" id="UP000274131">
    <property type="component" value="Unassembled WGS sequence"/>
</dbReference>
<evidence type="ECO:0000313" key="2">
    <source>
        <dbReference type="Proteomes" id="UP000274131"/>
    </source>
</evidence>
<dbReference type="STRING" id="51028.A0A0N4VHY2"/>
<accession>A0A0N4VHY2</accession>
<dbReference type="AlphaFoldDB" id="A0A0N4VHY2"/>
<name>A0A0N4VHY2_ENTVE</name>
<proteinExistence type="predicted"/>
<dbReference type="OrthoDB" id="5819068at2759"/>
<gene>
    <name evidence="1" type="ORF">EVEC_LOCUS9778</name>
</gene>
<protein>
    <submittedName>
        <fullName evidence="3">DUF4806 domain-containing protein</fullName>
    </submittedName>
</protein>
<organism evidence="3">
    <name type="scientific">Enterobius vermicularis</name>
    <name type="common">Human pinworm</name>
    <dbReference type="NCBI Taxonomy" id="51028"/>
    <lineage>
        <taxon>Eukaryota</taxon>
        <taxon>Metazoa</taxon>
        <taxon>Ecdysozoa</taxon>
        <taxon>Nematoda</taxon>
        <taxon>Chromadorea</taxon>
        <taxon>Rhabditida</taxon>
        <taxon>Spirurina</taxon>
        <taxon>Oxyuridomorpha</taxon>
        <taxon>Oxyuroidea</taxon>
        <taxon>Oxyuridae</taxon>
        <taxon>Enterobius</taxon>
    </lineage>
</organism>
<dbReference type="EMBL" id="UXUI01010293">
    <property type="protein sequence ID" value="VDD95027.1"/>
    <property type="molecule type" value="Genomic_DNA"/>
</dbReference>
<keyword evidence="2" id="KW-1185">Reference proteome</keyword>
<sequence length="416" mass="47151">MLPSGRLGFSARSGTTYRRTKDSSSIVFSETGSPKNNEANCVIGGDFPQLKVLPKSVSRHDAYLHDSEVKQAKSVGVGVIDEDAESKFMEEKRNLIPESLIFERIKERSSSKISLSELSVALFNMHSVNIAERLLDRHVGSLSLIETSQLYAQRMKDFARNQRRQHMRNIDAYRATFESLFPIGKKFGSALPVKLLFGNREMISRNLNPLVLRRVASSATDESGEKDRASPIIVGILPVPLQESQMLESLLRTLIMHICCYSKNTLFQYGAVEIVTFLSARNYAFLMCGKDSRFSFLSNILRHQSWMFNRLYHVENLKSSKEFSRFSFFPPVPLQKAVPHEKKLLGLNVKSGYMYPVAIRPKTEVNIGPYSLVSNTSELEDSVETVEPSRLLLKYFFWTCAVGKLSNRTLVLSRLK</sequence>
<reference evidence="1 2" key="2">
    <citation type="submission" date="2018-10" db="EMBL/GenBank/DDBJ databases">
        <authorList>
            <consortium name="Pathogen Informatics"/>
        </authorList>
    </citation>
    <scope>NUCLEOTIDE SEQUENCE [LARGE SCALE GENOMIC DNA]</scope>
</reference>
<evidence type="ECO:0000313" key="3">
    <source>
        <dbReference type="WBParaSite" id="EVEC_0001043301-mRNA-1"/>
    </source>
</evidence>
<dbReference type="WBParaSite" id="EVEC_0001043301-mRNA-1">
    <property type="protein sequence ID" value="EVEC_0001043301-mRNA-1"/>
    <property type="gene ID" value="EVEC_0001043301"/>
</dbReference>
<evidence type="ECO:0000313" key="1">
    <source>
        <dbReference type="EMBL" id="VDD95027.1"/>
    </source>
</evidence>
<reference evidence="3" key="1">
    <citation type="submission" date="2017-02" db="UniProtKB">
        <authorList>
            <consortium name="WormBaseParasite"/>
        </authorList>
    </citation>
    <scope>IDENTIFICATION</scope>
</reference>